<accession>N4XMX0</accession>
<proteinExistence type="predicted"/>
<dbReference type="HOGENOM" id="CLU_144282_0_0_1"/>
<organism evidence="1 2">
    <name type="scientific">Cochliobolus heterostrophus (strain C4 / ATCC 48331 / race T)</name>
    <name type="common">Southern corn leaf blight fungus</name>
    <name type="synonym">Bipolaris maydis</name>
    <dbReference type="NCBI Taxonomy" id="665024"/>
    <lineage>
        <taxon>Eukaryota</taxon>
        <taxon>Fungi</taxon>
        <taxon>Dikarya</taxon>
        <taxon>Ascomycota</taxon>
        <taxon>Pezizomycotina</taxon>
        <taxon>Dothideomycetes</taxon>
        <taxon>Pleosporomycetidae</taxon>
        <taxon>Pleosporales</taxon>
        <taxon>Pleosporineae</taxon>
        <taxon>Pleosporaceae</taxon>
        <taxon>Bipolaris</taxon>
    </lineage>
</organism>
<dbReference type="EMBL" id="KB733445">
    <property type="protein sequence ID" value="ENI09963.1"/>
    <property type="molecule type" value="Genomic_DNA"/>
</dbReference>
<reference evidence="1 2" key="1">
    <citation type="journal article" date="2012" name="PLoS Pathog.">
        <title>Diverse lifestyles and strategies of plant pathogenesis encoded in the genomes of eighteen Dothideomycetes fungi.</title>
        <authorList>
            <person name="Ohm R.A."/>
            <person name="Feau N."/>
            <person name="Henrissat B."/>
            <person name="Schoch C.L."/>
            <person name="Horwitz B.A."/>
            <person name="Barry K.W."/>
            <person name="Condon B.J."/>
            <person name="Copeland A.C."/>
            <person name="Dhillon B."/>
            <person name="Glaser F."/>
            <person name="Hesse C.N."/>
            <person name="Kosti I."/>
            <person name="LaButti K."/>
            <person name="Lindquist E.A."/>
            <person name="Lucas S."/>
            <person name="Salamov A.A."/>
            <person name="Bradshaw R.E."/>
            <person name="Ciuffetti L."/>
            <person name="Hamelin R.C."/>
            <person name="Kema G.H.J."/>
            <person name="Lawrence C."/>
            <person name="Scott J.A."/>
            <person name="Spatafora J.W."/>
            <person name="Turgeon B.G."/>
            <person name="de Wit P.J.G.M."/>
            <person name="Zhong S."/>
            <person name="Goodwin S.B."/>
            <person name="Grigoriev I.V."/>
        </authorList>
    </citation>
    <scope>NUCLEOTIDE SEQUENCE [LARGE SCALE GENOMIC DNA]</scope>
    <source>
        <strain evidence="2">C4 / ATCC 48331 / race T</strain>
    </source>
</reference>
<name>N4XMX0_COCH4</name>
<protein>
    <submittedName>
        <fullName evidence="1">Uncharacterized protein</fullName>
    </submittedName>
</protein>
<evidence type="ECO:0000313" key="2">
    <source>
        <dbReference type="Proteomes" id="UP000012338"/>
    </source>
</evidence>
<keyword evidence="2" id="KW-1185">Reference proteome</keyword>
<dbReference type="Proteomes" id="UP000012338">
    <property type="component" value="Unassembled WGS sequence"/>
</dbReference>
<dbReference type="OrthoDB" id="10361584at2759"/>
<sequence>MTYGTTGAVLMPSLPRTHHGHIFTGSTRFREISARTVPERVAEILQDREVSLDTPQKRCLTAIVESFLNPRQLFQTHRSTHEDLTALQVGRLQQTASLALAVHYILCSAALRT</sequence>
<reference evidence="2" key="2">
    <citation type="journal article" date="2013" name="PLoS Genet.">
        <title>Comparative genome structure, secondary metabolite, and effector coding capacity across Cochliobolus pathogens.</title>
        <authorList>
            <person name="Condon B.J."/>
            <person name="Leng Y."/>
            <person name="Wu D."/>
            <person name="Bushley K.E."/>
            <person name="Ohm R.A."/>
            <person name="Otillar R."/>
            <person name="Martin J."/>
            <person name="Schackwitz W."/>
            <person name="Grimwood J."/>
            <person name="MohdZainudin N."/>
            <person name="Xue C."/>
            <person name="Wang R."/>
            <person name="Manning V.A."/>
            <person name="Dhillon B."/>
            <person name="Tu Z.J."/>
            <person name="Steffenson B.J."/>
            <person name="Salamov A."/>
            <person name="Sun H."/>
            <person name="Lowry S."/>
            <person name="LaButti K."/>
            <person name="Han J."/>
            <person name="Copeland A."/>
            <person name="Lindquist E."/>
            <person name="Barry K."/>
            <person name="Schmutz J."/>
            <person name="Baker S.E."/>
            <person name="Ciuffetti L.M."/>
            <person name="Grigoriev I.V."/>
            <person name="Zhong S."/>
            <person name="Turgeon B.G."/>
        </authorList>
    </citation>
    <scope>NUCLEOTIDE SEQUENCE [LARGE SCALE GENOMIC DNA]</scope>
    <source>
        <strain evidence="2">C4 / ATCC 48331 / race T</strain>
    </source>
</reference>
<evidence type="ECO:0000313" key="1">
    <source>
        <dbReference type="EMBL" id="ENI09963.1"/>
    </source>
</evidence>
<gene>
    <name evidence="1" type="ORF">COCC4DRAFT_56198</name>
</gene>
<dbReference type="AlphaFoldDB" id="N4XMX0"/>